<dbReference type="InterPro" id="IPR029035">
    <property type="entry name" value="DHS-like_NAD/FAD-binding_dom"/>
</dbReference>
<feature type="domain" description="Thiamine pyrophosphate enzyme TPP-binding" evidence="5">
    <location>
        <begin position="390"/>
        <end position="536"/>
    </location>
</feature>
<dbReference type="GO" id="GO:0005948">
    <property type="term" value="C:acetolactate synthase complex"/>
    <property type="evidence" value="ECO:0007669"/>
    <property type="project" value="TreeGrafter"/>
</dbReference>
<feature type="domain" description="Thiamine pyrophosphate enzyme central" evidence="4">
    <location>
        <begin position="196"/>
        <end position="330"/>
    </location>
</feature>
<dbReference type="GO" id="GO:0050660">
    <property type="term" value="F:flavin adenine dinucleotide binding"/>
    <property type="evidence" value="ECO:0007669"/>
    <property type="project" value="TreeGrafter"/>
</dbReference>
<dbReference type="PANTHER" id="PTHR18968">
    <property type="entry name" value="THIAMINE PYROPHOSPHATE ENZYMES"/>
    <property type="match status" value="1"/>
</dbReference>
<organism evidence="7 8">
    <name type="scientific">Magnetovibrio blakemorei</name>
    <dbReference type="NCBI Taxonomy" id="28181"/>
    <lineage>
        <taxon>Bacteria</taxon>
        <taxon>Pseudomonadati</taxon>
        <taxon>Pseudomonadota</taxon>
        <taxon>Alphaproteobacteria</taxon>
        <taxon>Rhodospirillales</taxon>
        <taxon>Magnetovibrionaceae</taxon>
        <taxon>Magnetovibrio</taxon>
    </lineage>
</organism>
<dbReference type="GO" id="GO:0030976">
    <property type="term" value="F:thiamine pyrophosphate binding"/>
    <property type="evidence" value="ECO:0007669"/>
    <property type="project" value="InterPro"/>
</dbReference>
<dbReference type="RefSeq" id="WP_069956979.1">
    <property type="nucleotide sequence ID" value="NZ_MCGG01000010.1"/>
</dbReference>
<evidence type="ECO:0000256" key="3">
    <source>
        <dbReference type="RuleBase" id="RU362132"/>
    </source>
</evidence>
<dbReference type="SUPFAM" id="SSF52518">
    <property type="entry name" value="Thiamin diphosphate-binding fold (THDP-binding)"/>
    <property type="match status" value="2"/>
</dbReference>
<accession>A0A1E5QAF5</accession>
<evidence type="ECO:0000259" key="5">
    <source>
        <dbReference type="Pfam" id="PF02775"/>
    </source>
</evidence>
<dbReference type="AlphaFoldDB" id="A0A1E5QAF5"/>
<dbReference type="GO" id="GO:0000287">
    <property type="term" value="F:magnesium ion binding"/>
    <property type="evidence" value="ECO:0007669"/>
    <property type="project" value="InterPro"/>
</dbReference>
<dbReference type="STRING" id="28181.BEN30_05235"/>
<dbReference type="SUPFAM" id="SSF52467">
    <property type="entry name" value="DHS-like NAD/FAD-binding domain"/>
    <property type="match status" value="1"/>
</dbReference>
<evidence type="ECO:0000259" key="6">
    <source>
        <dbReference type="Pfam" id="PF02776"/>
    </source>
</evidence>
<evidence type="ECO:0000313" key="8">
    <source>
        <dbReference type="Proteomes" id="UP000095347"/>
    </source>
</evidence>
<proteinExistence type="inferred from homology"/>
<sequence>MEKKHPEYRTGGALIAQALVAHGVDTAFCVPGESYLEVLDALYDHQDTVRVVTCRHENGAAYMAEAYAKLTGRVGVAMVTRGPGACNGSIGVHTAFQDSSPMVLLVGHVRREDIGREAFQEVDFEQMFAPLAKAVRLVSSTQAAAADVAWAFDMALSGRPGPVVLVLPEDMLRESVEACVPAPIPPAMDDMDSGAIERIHHRLVQAKRPMVMVGGSRWTAQARADILAFVEAMDLPVCCSMRRLDIIDNTHPCFVGELGIAPNPQLLQRVKDADVLLVVGARLGEMTSQGYTLLTPEEAEHKLVHVHVEPQELGRVFSPAIGVASSPQAFAAVAKALGAPSNHWAGWRAQARADYNAWRKPDPVPGPLDLGRAMQSLDELLDDNAIVSVDAGNFTGWAQRYLTFGGKRQFIGPTNGAMGYGVPGGVAAKAAFPNRQVVVCVGDGGFGMTGQEIATALQHKLKLLILVFNNSSFGTIRMHQERSHPGRVIATDLCNPDYAELARAYGAYGDRVETTAQFLPAVESALAADTLAVLDVRFDANIISTRTTLDAIRETALNRQSKKDTN</sequence>
<dbReference type="GO" id="GO:0009099">
    <property type="term" value="P:L-valine biosynthetic process"/>
    <property type="evidence" value="ECO:0007669"/>
    <property type="project" value="TreeGrafter"/>
</dbReference>
<dbReference type="PANTHER" id="PTHR18968:SF120">
    <property type="entry name" value="ACETOLACTATE SYNTHASE LARGE SUBUNIT"/>
    <property type="match status" value="1"/>
</dbReference>
<keyword evidence="8" id="KW-1185">Reference proteome</keyword>
<dbReference type="Pfam" id="PF00205">
    <property type="entry name" value="TPP_enzyme_M"/>
    <property type="match status" value="1"/>
</dbReference>
<dbReference type="EMBL" id="MCGG01000010">
    <property type="protein sequence ID" value="OEJ68912.1"/>
    <property type="molecule type" value="Genomic_DNA"/>
</dbReference>
<dbReference type="InterPro" id="IPR011766">
    <property type="entry name" value="TPP_enzyme_TPP-bd"/>
</dbReference>
<comment type="similarity">
    <text evidence="1 3">Belongs to the TPP enzyme family.</text>
</comment>
<dbReference type="InterPro" id="IPR012001">
    <property type="entry name" value="Thiamin_PyroP_enz_TPP-bd_dom"/>
</dbReference>
<dbReference type="GO" id="GO:0009097">
    <property type="term" value="P:isoleucine biosynthetic process"/>
    <property type="evidence" value="ECO:0007669"/>
    <property type="project" value="TreeGrafter"/>
</dbReference>
<dbReference type="InterPro" id="IPR045229">
    <property type="entry name" value="TPP_enz"/>
</dbReference>
<dbReference type="NCBIfam" id="NF006052">
    <property type="entry name" value="PRK08199.1"/>
    <property type="match status" value="1"/>
</dbReference>
<evidence type="ECO:0000313" key="7">
    <source>
        <dbReference type="EMBL" id="OEJ68912.1"/>
    </source>
</evidence>
<reference evidence="8" key="1">
    <citation type="submission" date="2016-07" db="EMBL/GenBank/DDBJ databases">
        <authorList>
            <person name="Florea S."/>
            <person name="Webb J.S."/>
            <person name="Jaromczyk J."/>
            <person name="Schardl C.L."/>
        </authorList>
    </citation>
    <scope>NUCLEOTIDE SEQUENCE [LARGE SCALE GENOMIC DNA]</scope>
    <source>
        <strain evidence="8">MV-1</strain>
    </source>
</reference>
<dbReference type="InterPro" id="IPR012000">
    <property type="entry name" value="Thiamin_PyroP_enz_cen_dom"/>
</dbReference>
<keyword evidence="2 3" id="KW-0786">Thiamine pyrophosphate</keyword>
<dbReference type="CDD" id="cd00568">
    <property type="entry name" value="TPP_enzymes"/>
    <property type="match status" value="1"/>
</dbReference>
<evidence type="ECO:0000256" key="2">
    <source>
        <dbReference type="ARBA" id="ARBA00023052"/>
    </source>
</evidence>
<name>A0A1E5QAF5_9PROT</name>
<dbReference type="GO" id="GO:0003984">
    <property type="term" value="F:acetolactate synthase activity"/>
    <property type="evidence" value="ECO:0007669"/>
    <property type="project" value="TreeGrafter"/>
</dbReference>
<dbReference type="FunFam" id="3.40.50.970:FF:000007">
    <property type="entry name" value="Acetolactate synthase"/>
    <property type="match status" value="1"/>
</dbReference>
<protein>
    <submittedName>
        <fullName evidence="7">Thiamine pyrophosphate-binding protein</fullName>
    </submittedName>
</protein>
<dbReference type="CDD" id="cd07035">
    <property type="entry name" value="TPP_PYR_POX_like"/>
    <property type="match status" value="1"/>
</dbReference>
<dbReference type="Pfam" id="PF02776">
    <property type="entry name" value="TPP_enzyme_N"/>
    <property type="match status" value="1"/>
</dbReference>
<dbReference type="Proteomes" id="UP000095347">
    <property type="component" value="Unassembled WGS sequence"/>
</dbReference>
<dbReference type="Gene3D" id="3.40.50.1220">
    <property type="entry name" value="TPP-binding domain"/>
    <property type="match status" value="1"/>
</dbReference>
<dbReference type="Pfam" id="PF02775">
    <property type="entry name" value="TPP_enzyme_C"/>
    <property type="match status" value="1"/>
</dbReference>
<evidence type="ECO:0000256" key="1">
    <source>
        <dbReference type="ARBA" id="ARBA00007812"/>
    </source>
</evidence>
<evidence type="ECO:0000259" key="4">
    <source>
        <dbReference type="Pfam" id="PF00205"/>
    </source>
</evidence>
<dbReference type="InterPro" id="IPR029061">
    <property type="entry name" value="THDP-binding"/>
</dbReference>
<gene>
    <name evidence="7" type="ORF">BEN30_05235</name>
</gene>
<feature type="domain" description="Thiamine pyrophosphate enzyme N-terminal TPP-binding" evidence="6">
    <location>
        <begin position="10"/>
        <end position="127"/>
    </location>
</feature>
<dbReference type="OrthoDB" id="4494979at2"/>
<dbReference type="Gene3D" id="3.40.50.970">
    <property type="match status" value="2"/>
</dbReference>
<comment type="caution">
    <text evidence="7">The sequence shown here is derived from an EMBL/GenBank/DDBJ whole genome shotgun (WGS) entry which is preliminary data.</text>
</comment>